<accession>A0A8T0I747</accession>
<organism evidence="3 4">
    <name type="scientific">Ceratodon purpureus</name>
    <name type="common">Fire moss</name>
    <name type="synonym">Dicranum purpureum</name>
    <dbReference type="NCBI Taxonomy" id="3225"/>
    <lineage>
        <taxon>Eukaryota</taxon>
        <taxon>Viridiplantae</taxon>
        <taxon>Streptophyta</taxon>
        <taxon>Embryophyta</taxon>
        <taxon>Bryophyta</taxon>
        <taxon>Bryophytina</taxon>
        <taxon>Bryopsida</taxon>
        <taxon>Dicranidae</taxon>
        <taxon>Pseudoditrichales</taxon>
        <taxon>Ditrichaceae</taxon>
        <taxon>Ceratodon</taxon>
    </lineage>
</organism>
<comment type="caution">
    <text evidence="3">The sequence shown here is derived from an EMBL/GenBank/DDBJ whole genome shotgun (WGS) entry which is preliminary data.</text>
</comment>
<sequence>MENLGMVQEAKIIVGLDFGTTFSGFAYALRSDPDTIYTFYDWPMQAASGGIPYCKTQTSLLYADARETSPGLFELRDWGWPAFVKYKSTSAYVANSVRAASGSEFKVIHDLDVLSLSGIPRRSISALKRDGHSSPGSGIGYFLTLFKLHLASKLDASTSSGETTSGPTLPPGMTPKRAIADYLSQISKFILRELRNKFGSHISQEDIQWCLTVPAIWDEQAKREMKHCAEIAGLVQGPYGKEGGSPHAVKLFIEPEAASVYCQMKLKDHTWNKGDKFLVVDCGGGTVDLVLHEKLGPAPSISVREVQESSGGLCGGSRVDEEFFGFLRRRISCFKRFEALHPAIVLDFRQEWEKVKYKFDGDENGEVHLDLPPKLASMWEQEHALSLSRRPSMSNFVSFDEMVLTENDMKSIFDPVVTMILELVEARMVSELQAIMVVGGFSASPYLMSQIKNAFGGRVAAIVSPPNPGSAVCCGAVTMGIRSETVVLRISKRTYGKAVSKRFIVGEHPDELKEEGDPGEFFCKGIFDKFVSKGEAISINDCVKNSYKPIRKNQKKITFKFFSTACSDPKYVTDLGVETEGSFKIDCPSYNELGVWPSVEVSMFFGRTEIQVSAVAKNFDSEKKQIPVKFDRDSIY</sequence>
<dbReference type="PANTHER" id="PTHR14187:SF5">
    <property type="entry name" value="HEAT SHOCK 70 KDA PROTEIN 12A"/>
    <property type="match status" value="1"/>
</dbReference>
<keyword evidence="2" id="KW-0067">ATP-binding</keyword>
<dbReference type="Pfam" id="PF00012">
    <property type="entry name" value="HSP70"/>
    <property type="match status" value="1"/>
</dbReference>
<name>A0A8T0I747_CERPU</name>
<dbReference type="CDD" id="cd10229">
    <property type="entry name" value="ASKHA_NBD_HSP70_HSPA12"/>
    <property type="match status" value="1"/>
</dbReference>
<keyword evidence="1" id="KW-0547">Nucleotide-binding</keyword>
<evidence type="ECO:0000313" key="3">
    <source>
        <dbReference type="EMBL" id="KAG0579312.1"/>
    </source>
</evidence>
<keyword evidence="4" id="KW-1185">Reference proteome</keyword>
<dbReference type="InterPro" id="IPR043129">
    <property type="entry name" value="ATPase_NBD"/>
</dbReference>
<dbReference type="Proteomes" id="UP000822688">
    <property type="component" value="Chromosome 4"/>
</dbReference>
<gene>
    <name evidence="3" type="ORF">KC19_4G089700</name>
</gene>
<evidence type="ECO:0000256" key="1">
    <source>
        <dbReference type="ARBA" id="ARBA00022741"/>
    </source>
</evidence>
<protein>
    <submittedName>
        <fullName evidence="3">Uncharacterized protein</fullName>
    </submittedName>
</protein>
<evidence type="ECO:0000313" key="4">
    <source>
        <dbReference type="Proteomes" id="UP000822688"/>
    </source>
</evidence>
<dbReference type="EMBL" id="CM026424">
    <property type="protein sequence ID" value="KAG0579312.1"/>
    <property type="molecule type" value="Genomic_DNA"/>
</dbReference>
<dbReference type="Gene3D" id="3.30.420.40">
    <property type="match status" value="2"/>
</dbReference>
<evidence type="ECO:0000256" key="2">
    <source>
        <dbReference type="ARBA" id="ARBA00022840"/>
    </source>
</evidence>
<dbReference type="InterPro" id="IPR013126">
    <property type="entry name" value="Hsp_70_fam"/>
</dbReference>
<dbReference type="Gene3D" id="3.90.640.10">
    <property type="entry name" value="Actin, Chain A, domain 4"/>
    <property type="match status" value="1"/>
</dbReference>
<dbReference type="AlphaFoldDB" id="A0A8T0I747"/>
<dbReference type="GO" id="GO:0005524">
    <property type="term" value="F:ATP binding"/>
    <property type="evidence" value="ECO:0007669"/>
    <property type="project" value="UniProtKB-KW"/>
</dbReference>
<dbReference type="GO" id="GO:0140662">
    <property type="term" value="F:ATP-dependent protein folding chaperone"/>
    <property type="evidence" value="ECO:0007669"/>
    <property type="project" value="InterPro"/>
</dbReference>
<dbReference type="SUPFAM" id="SSF53067">
    <property type="entry name" value="Actin-like ATPase domain"/>
    <property type="match status" value="2"/>
</dbReference>
<reference evidence="3" key="1">
    <citation type="submission" date="2020-06" db="EMBL/GenBank/DDBJ databases">
        <title>WGS assembly of Ceratodon purpureus strain R40.</title>
        <authorList>
            <person name="Carey S.B."/>
            <person name="Jenkins J."/>
            <person name="Shu S."/>
            <person name="Lovell J.T."/>
            <person name="Sreedasyam A."/>
            <person name="Maumus F."/>
            <person name="Tiley G.P."/>
            <person name="Fernandez-Pozo N."/>
            <person name="Barry K."/>
            <person name="Chen C."/>
            <person name="Wang M."/>
            <person name="Lipzen A."/>
            <person name="Daum C."/>
            <person name="Saski C.A."/>
            <person name="Payton A.C."/>
            <person name="Mcbreen J.C."/>
            <person name="Conrad R.E."/>
            <person name="Kollar L.M."/>
            <person name="Olsson S."/>
            <person name="Huttunen S."/>
            <person name="Landis J.B."/>
            <person name="Wickett N.J."/>
            <person name="Johnson M.G."/>
            <person name="Rensing S.A."/>
            <person name="Grimwood J."/>
            <person name="Schmutz J."/>
            <person name="Mcdaniel S.F."/>
        </authorList>
    </citation>
    <scope>NUCLEOTIDE SEQUENCE</scope>
    <source>
        <strain evidence="3">R40</strain>
    </source>
</reference>
<proteinExistence type="predicted"/>
<dbReference type="PANTHER" id="PTHR14187">
    <property type="entry name" value="ALPHA KINASE/ELONGATION FACTOR 2 KINASE"/>
    <property type="match status" value="1"/>
</dbReference>